<proteinExistence type="predicted"/>
<gene>
    <name evidence="2" type="ORF">LX32DRAFT_218615</name>
</gene>
<evidence type="ECO:0000313" key="3">
    <source>
        <dbReference type="Proteomes" id="UP001232148"/>
    </source>
</evidence>
<name>A0AAD9M2V6_9PEZI</name>
<sequence length="188" mass="20912">MAARCSATGMHTRLHGEGRQSAGSGYKIRGRNRGMGVVLSLIRLLCRVPPLKGFLFDPVFVQSMYTRLPRRSKHCECHGAGLRMSPSSAPPLGWILFCASADDGLDRTRFETKMPESRQGERRGEKRCIYDVHYLLGTTYIHTDTYVQYVCAVCLCALHQVTCHVVYVCVYLCWGGSIHPGKSQGRGG</sequence>
<dbReference type="Proteomes" id="UP001232148">
    <property type="component" value="Unassembled WGS sequence"/>
</dbReference>
<reference evidence="2" key="1">
    <citation type="submission" date="2021-06" db="EMBL/GenBank/DDBJ databases">
        <title>Comparative genomics, transcriptomics and evolutionary studies reveal genomic signatures of adaptation to plant cell wall in hemibiotrophic fungi.</title>
        <authorList>
            <consortium name="DOE Joint Genome Institute"/>
            <person name="Baroncelli R."/>
            <person name="Diaz J.F."/>
            <person name="Benocci T."/>
            <person name="Peng M."/>
            <person name="Battaglia E."/>
            <person name="Haridas S."/>
            <person name="Andreopoulos W."/>
            <person name="Labutti K."/>
            <person name="Pangilinan J."/>
            <person name="Floch G.L."/>
            <person name="Makela M.R."/>
            <person name="Henrissat B."/>
            <person name="Grigoriev I.V."/>
            <person name="Crouch J.A."/>
            <person name="De Vries R.P."/>
            <person name="Sukno S.A."/>
            <person name="Thon M.R."/>
        </authorList>
    </citation>
    <scope>NUCLEOTIDE SEQUENCE</scope>
    <source>
        <strain evidence="2">MAFF235873</strain>
    </source>
</reference>
<keyword evidence="3" id="KW-1185">Reference proteome</keyword>
<comment type="caution">
    <text evidence="2">The sequence shown here is derived from an EMBL/GenBank/DDBJ whole genome shotgun (WGS) entry which is preliminary data.</text>
</comment>
<protein>
    <submittedName>
        <fullName evidence="2">Uncharacterized protein</fullName>
    </submittedName>
</protein>
<accession>A0AAD9M2V6</accession>
<evidence type="ECO:0000256" key="1">
    <source>
        <dbReference type="SAM" id="MobiDB-lite"/>
    </source>
</evidence>
<organism evidence="2 3">
    <name type="scientific">Colletotrichum zoysiae</name>
    <dbReference type="NCBI Taxonomy" id="1216348"/>
    <lineage>
        <taxon>Eukaryota</taxon>
        <taxon>Fungi</taxon>
        <taxon>Dikarya</taxon>
        <taxon>Ascomycota</taxon>
        <taxon>Pezizomycotina</taxon>
        <taxon>Sordariomycetes</taxon>
        <taxon>Hypocreomycetidae</taxon>
        <taxon>Glomerellales</taxon>
        <taxon>Glomerellaceae</taxon>
        <taxon>Colletotrichum</taxon>
        <taxon>Colletotrichum graminicola species complex</taxon>
    </lineage>
</organism>
<evidence type="ECO:0000313" key="2">
    <source>
        <dbReference type="EMBL" id="KAK2032171.1"/>
    </source>
</evidence>
<dbReference type="AlphaFoldDB" id="A0AAD9M2V6"/>
<dbReference type="EMBL" id="MU842833">
    <property type="protein sequence ID" value="KAK2032171.1"/>
    <property type="molecule type" value="Genomic_DNA"/>
</dbReference>
<feature type="region of interest" description="Disordered" evidence="1">
    <location>
        <begin position="1"/>
        <end position="27"/>
    </location>
</feature>